<reference evidence="1 2" key="1">
    <citation type="submission" date="2023-08" db="EMBL/GenBank/DDBJ databases">
        <authorList>
            <person name="Palmer J.M."/>
        </authorList>
    </citation>
    <scope>NUCLEOTIDE SEQUENCE [LARGE SCALE GENOMIC DNA]</scope>
    <source>
        <strain evidence="1 2">TWF481</strain>
    </source>
</reference>
<sequence length="79" mass="8677">MSFDVYAGEKNIVDFEGISRVWGGGVGNRFNLLYFWRSSLKWDSETVLVSIGLLVSYTEDSIAASGKHVNTVGLGAWDS</sequence>
<gene>
    <name evidence="1" type="ORF">TWF481_000378</name>
</gene>
<organism evidence="1 2">
    <name type="scientific">Arthrobotrys musiformis</name>
    <dbReference type="NCBI Taxonomy" id="47236"/>
    <lineage>
        <taxon>Eukaryota</taxon>
        <taxon>Fungi</taxon>
        <taxon>Dikarya</taxon>
        <taxon>Ascomycota</taxon>
        <taxon>Pezizomycotina</taxon>
        <taxon>Orbiliomycetes</taxon>
        <taxon>Orbiliales</taxon>
        <taxon>Orbiliaceae</taxon>
        <taxon>Arthrobotrys</taxon>
    </lineage>
</organism>
<dbReference type="AlphaFoldDB" id="A0AAV9WMG5"/>
<accession>A0AAV9WMG5</accession>
<proteinExistence type="predicted"/>
<protein>
    <submittedName>
        <fullName evidence="1">Uncharacterized protein</fullName>
    </submittedName>
</protein>
<evidence type="ECO:0000313" key="2">
    <source>
        <dbReference type="Proteomes" id="UP001370758"/>
    </source>
</evidence>
<comment type="caution">
    <text evidence="1">The sequence shown here is derived from an EMBL/GenBank/DDBJ whole genome shotgun (WGS) entry which is preliminary data.</text>
</comment>
<dbReference type="EMBL" id="JAVHJL010000001">
    <property type="protein sequence ID" value="KAK6511462.1"/>
    <property type="molecule type" value="Genomic_DNA"/>
</dbReference>
<dbReference type="Proteomes" id="UP001370758">
    <property type="component" value="Unassembled WGS sequence"/>
</dbReference>
<name>A0AAV9WMG5_9PEZI</name>
<evidence type="ECO:0000313" key="1">
    <source>
        <dbReference type="EMBL" id="KAK6511462.1"/>
    </source>
</evidence>
<keyword evidence="2" id="KW-1185">Reference proteome</keyword>